<accession>A0A6J4NU25</accession>
<feature type="region of interest" description="Disordered" evidence="1">
    <location>
        <begin position="1"/>
        <end position="30"/>
    </location>
</feature>
<protein>
    <submittedName>
        <fullName evidence="2">Uncharacterized protein</fullName>
    </submittedName>
</protein>
<evidence type="ECO:0000313" key="2">
    <source>
        <dbReference type="EMBL" id="CAA9397212.1"/>
    </source>
</evidence>
<sequence>CRSRPGSPSWGSSPPRAGCCSAAAPRRPGA</sequence>
<organism evidence="2">
    <name type="scientific">uncultured Quadrisphaera sp</name>
    <dbReference type="NCBI Taxonomy" id="904978"/>
    <lineage>
        <taxon>Bacteria</taxon>
        <taxon>Bacillati</taxon>
        <taxon>Actinomycetota</taxon>
        <taxon>Actinomycetes</taxon>
        <taxon>Kineosporiales</taxon>
        <taxon>Kineosporiaceae</taxon>
        <taxon>Quadrisphaera</taxon>
        <taxon>environmental samples</taxon>
    </lineage>
</organism>
<proteinExistence type="predicted"/>
<reference evidence="2" key="1">
    <citation type="submission" date="2020-02" db="EMBL/GenBank/DDBJ databases">
        <authorList>
            <person name="Meier V. D."/>
        </authorList>
    </citation>
    <scope>NUCLEOTIDE SEQUENCE</scope>
    <source>
        <strain evidence="2">AVDCRST_MAG35</strain>
    </source>
</reference>
<feature type="compositionally biased region" description="Low complexity" evidence="1">
    <location>
        <begin position="1"/>
        <end position="18"/>
    </location>
</feature>
<name>A0A6J4NU25_9ACTN</name>
<dbReference type="AlphaFoldDB" id="A0A6J4NU25"/>
<feature type="non-terminal residue" evidence="2">
    <location>
        <position position="1"/>
    </location>
</feature>
<gene>
    <name evidence="2" type="ORF">AVDCRST_MAG35-707</name>
</gene>
<dbReference type="EMBL" id="CADCUY010000147">
    <property type="protein sequence ID" value="CAA9397212.1"/>
    <property type="molecule type" value="Genomic_DNA"/>
</dbReference>
<evidence type="ECO:0000256" key="1">
    <source>
        <dbReference type="SAM" id="MobiDB-lite"/>
    </source>
</evidence>
<feature type="non-terminal residue" evidence="2">
    <location>
        <position position="30"/>
    </location>
</feature>